<evidence type="ECO:0000256" key="4">
    <source>
        <dbReference type="ARBA" id="ARBA00022692"/>
    </source>
</evidence>
<evidence type="ECO:0000256" key="6">
    <source>
        <dbReference type="ARBA" id="ARBA00023136"/>
    </source>
</evidence>
<keyword evidence="5 7" id="KW-1133">Transmembrane helix</keyword>
<name>A0A919U892_9CELL</name>
<keyword evidence="6 7" id="KW-0472">Membrane</keyword>
<feature type="transmembrane region" description="Helical" evidence="7">
    <location>
        <begin position="104"/>
        <end position="125"/>
    </location>
</feature>
<evidence type="ECO:0000256" key="2">
    <source>
        <dbReference type="ARBA" id="ARBA00022448"/>
    </source>
</evidence>
<dbReference type="InterPro" id="IPR051393">
    <property type="entry name" value="ABC_transporter_permease"/>
</dbReference>
<evidence type="ECO:0000256" key="5">
    <source>
        <dbReference type="ARBA" id="ARBA00022989"/>
    </source>
</evidence>
<feature type="domain" description="ABC transmembrane type-1" evidence="8">
    <location>
        <begin position="67"/>
        <end position="281"/>
    </location>
</feature>
<keyword evidence="2 7" id="KW-0813">Transport</keyword>
<feature type="transmembrane region" description="Helical" evidence="7">
    <location>
        <begin position="202"/>
        <end position="223"/>
    </location>
</feature>
<evidence type="ECO:0000256" key="3">
    <source>
        <dbReference type="ARBA" id="ARBA00022475"/>
    </source>
</evidence>
<dbReference type="GO" id="GO:0055085">
    <property type="term" value="P:transmembrane transport"/>
    <property type="evidence" value="ECO:0007669"/>
    <property type="project" value="InterPro"/>
</dbReference>
<dbReference type="Proteomes" id="UP000642125">
    <property type="component" value="Unassembled WGS sequence"/>
</dbReference>
<dbReference type="Pfam" id="PF00528">
    <property type="entry name" value="BPD_transp_1"/>
    <property type="match status" value="1"/>
</dbReference>
<keyword evidence="10" id="KW-1185">Reference proteome</keyword>
<evidence type="ECO:0000313" key="10">
    <source>
        <dbReference type="Proteomes" id="UP000642125"/>
    </source>
</evidence>
<dbReference type="RefSeq" id="WP_203670238.1">
    <property type="nucleotide sequence ID" value="NZ_BONO01000039.1"/>
</dbReference>
<evidence type="ECO:0000313" key="9">
    <source>
        <dbReference type="EMBL" id="GIG38170.1"/>
    </source>
</evidence>
<dbReference type="PANTHER" id="PTHR30193">
    <property type="entry name" value="ABC TRANSPORTER PERMEASE PROTEIN"/>
    <property type="match status" value="1"/>
</dbReference>
<gene>
    <name evidence="9" type="primary">yurN</name>
    <name evidence="9" type="ORF">Cpa01nite_35510</name>
</gene>
<comment type="caution">
    <text evidence="9">The sequence shown here is derived from an EMBL/GenBank/DDBJ whole genome shotgun (WGS) entry which is preliminary data.</text>
</comment>
<dbReference type="PROSITE" id="PS50928">
    <property type="entry name" value="ABC_TM1"/>
    <property type="match status" value="1"/>
</dbReference>
<evidence type="ECO:0000256" key="7">
    <source>
        <dbReference type="RuleBase" id="RU363032"/>
    </source>
</evidence>
<dbReference type="AlphaFoldDB" id="A0A919U892"/>
<evidence type="ECO:0000256" key="1">
    <source>
        <dbReference type="ARBA" id="ARBA00004651"/>
    </source>
</evidence>
<sequence length="289" mass="32101">MRQFGGRWAPYLYVAPIVVLAGALLYYTVGFAVWASLTDWNGLTRMEFIGVENYERLFADRTFYIALRNTLVFMVATVFLQTVLGLLIAVIAKERMPGANFFKAIFFLPIAMAPAIIATVFKYMFEANYGSLNETLRALGLLGEDDSILWLGADLGVWSIVVINVFAWMGFSMMVYFSGLMSIPDELYEASSLDGAGWWRRLFSITVPSLKGTTGVLILLGIVGSLKTFDTVWLTTQGGPGVSTHFLSTFLYQERLNRDAGYSSAIGIFILVAAFVLSLIQTRVSSREK</sequence>
<reference evidence="9" key="1">
    <citation type="submission" date="2021-01" db="EMBL/GenBank/DDBJ databases">
        <title>Whole genome shotgun sequence of Cellulomonas pakistanensis NBRC 110800.</title>
        <authorList>
            <person name="Komaki H."/>
            <person name="Tamura T."/>
        </authorList>
    </citation>
    <scope>NUCLEOTIDE SEQUENCE</scope>
    <source>
        <strain evidence="9">NBRC 110800</strain>
    </source>
</reference>
<evidence type="ECO:0000259" key="8">
    <source>
        <dbReference type="PROSITE" id="PS50928"/>
    </source>
</evidence>
<dbReference type="Gene3D" id="1.10.3720.10">
    <property type="entry name" value="MetI-like"/>
    <property type="match status" value="1"/>
</dbReference>
<feature type="transmembrane region" description="Helical" evidence="7">
    <location>
        <begin position="155"/>
        <end position="181"/>
    </location>
</feature>
<keyword evidence="3" id="KW-1003">Cell membrane</keyword>
<proteinExistence type="inferred from homology"/>
<feature type="transmembrane region" description="Helical" evidence="7">
    <location>
        <begin position="12"/>
        <end position="37"/>
    </location>
</feature>
<dbReference type="EMBL" id="BONO01000039">
    <property type="protein sequence ID" value="GIG38170.1"/>
    <property type="molecule type" value="Genomic_DNA"/>
</dbReference>
<comment type="subcellular location">
    <subcellularLocation>
        <location evidence="1 7">Cell membrane</location>
        <topology evidence="1 7">Multi-pass membrane protein</topology>
    </subcellularLocation>
</comment>
<feature type="transmembrane region" description="Helical" evidence="7">
    <location>
        <begin position="260"/>
        <end position="280"/>
    </location>
</feature>
<dbReference type="InterPro" id="IPR035906">
    <property type="entry name" value="MetI-like_sf"/>
</dbReference>
<protein>
    <submittedName>
        <fullName evidence="9">ABC transporter permease protein YurN</fullName>
    </submittedName>
</protein>
<feature type="transmembrane region" description="Helical" evidence="7">
    <location>
        <begin position="71"/>
        <end position="92"/>
    </location>
</feature>
<dbReference type="GO" id="GO:0005886">
    <property type="term" value="C:plasma membrane"/>
    <property type="evidence" value="ECO:0007669"/>
    <property type="project" value="UniProtKB-SubCell"/>
</dbReference>
<comment type="similarity">
    <text evidence="7">Belongs to the binding-protein-dependent transport system permease family.</text>
</comment>
<dbReference type="SUPFAM" id="SSF161098">
    <property type="entry name" value="MetI-like"/>
    <property type="match status" value="1"/>
</dbReference>
<keyword evidence="4 7" id="KW-0812">Transmembrane</keyword>
<dbReference type="CDD" id="cd06261">
    <property type="entry name" value="TM_PBP2"/>
    <property type="match status" value="1"/>
</dbReference>
<dbReference type="PANTHER" id="PTHR30193:SF37">
    <property type="entry name" value="INNER MEMBRANE ABC TRANSPORTER PERMEASE PROTEIN YCJO"/>
    <property type="match status" value="1"/>
</dbReference>
<dbReference type="InterPro" id="IPR000515">
    <property type="entry name" value="MetI-like"/>
</dbReference>
<accession>A0A919U892</accession>
<organism evidence="9 10">
    <name type="scientific">Cellulomonas pakistanensis</name>
    <dbReference type="NCBI Taxonomy" id="992287"/>
    <lineage>
        <taxon>Bacteria</taxon>
        <taxon>Bacillati</taxon>
        <taxon>Actinomycetota</taxon>
        <taxon>Actinomycetes</taxon>
        <taxon>Micrococcales</taxon>
        <taxon>Cellulomonadaceae</taxon>
        <taxon>Cellulomonas</taxon>
    </lineage>
</organism>